<sequence>MNRRRPTPAAWACACLLLAAAPPAPAQQAGPAPDVAAIAAAGRATAARMQKEACIWKATTYLQGGVEVLVEVLATPARRRTTLSMAAQGRRSEMIRIIERDGVWYAAEGKKAGKYRPYEAPFELGTAYHFLTLSQPHVIPDAEDVGLDVYEGTKDGIATYRTPLAEHQKQQARQMLAAFDQVEKQTPKALTPEVRRTIDEIRAALERGVAVKVDLAAGMLVQFGAADKRTEIREFRWIDREDPEAFRVEGKSWEDFTSDPTEGDRAELAVLGHAGTWRPGMKGSDTDGRLLDLSTGRFRRIPFEGSTSIPGCFLKGRTRVAVSSVDPFEGTVGLYEIDLKSGANRRLGGELLAIGITMQPALSPDGETLVALHRGPTERVLDQQAVLVDVASGESRPLGRARDQAFFSWLPEGRGFVFLSRESADPDDLQSARTPWICRMDMEGKVERIRQGNFPVLLDGRTILFRDDAAKAWRTCGLDGGDPKPYAGGLPDYNFPSLGPDGKRLLMMRFRQGAAPEPTILPLGSDAGKPAVSAPGLWASPAWR</sequence>
<dbReference type="Proteomes" id="UP001216907">
    <property type="component" value="Unassembled WGS sequence"/>
</dbReference>
<keyword evidence="3" id="KW-1185">Reference proteome</keyword>
<protein>
    <submittedName>
        <fullName evidence="2">Uncharacterized protein</fullName>
    </submittedName>
</protein>
<evidence type="ECO:0000313" key="3">
    <source>
        <dbReference type="Proteomes" id="UP001216907"/>
    </source>
</evidence>
<proteinExistence type="predicted"/>
<dbReference type="Pfam" id="PF07676">
    <property type="entry name" value="PD40"/>
    <property type="match status" value="1"/>
</dbReference>
<organism evidence="2 3">
    <name type="scientific">Paludisphaera mucosa</name>
    <dbReference type="NCBI Taxonomy" id="3030827"/>
    <lineage>
        <taxon>Bacteria</taxon>
        <taxon>Pseudomonadati</taxon>
        <taxon>Planctomycetota</taxon>
        <taxon>Planctomycetia</taxon>
        <taxon>Isosphaerales</taxon>
        <taxon>Isosphaeraceae</taxon>
        <taxon>Paludisphaera</taxon>
    </lineage>
</organism>
<keyword evidence="1" id="KW-0732">Signal</keyword>
<dbReference type="EMBL" id="JARRAG010000002">
    <property type="protein sequence ID" value="MDG3007925.1"/>
    <property type="molecule type" value="Genomic_DNA"/>
</dbReference>
<gene>
    <name evidence="2" type="ORF">PZE19_29530</name>
</gene>
<dbReference type="InterPro" id="IPR011659">
    <property type="entry name" value="WD40"/>
</dbReference>
<evidence type="ECO:0000256" key="1">
    <source>
        <dbReference type="SAM" id="SignalP"/>
    </source>
</evidence>
<feature type="chain" id="PRO_5046548185" evidence="1">
    <location>
        <begin position="27"/>
        <end position="544"/>
    </location>
</feature>
<reference evidence="2 3" key="1">
    <citation type="submission" date="2023-03" db="EMBL/GenBank/DDBJ databases">
        <title>Paludisphaera mucosa sp. nov. a novel planctomycete from northern fen.</title>
        <authorList>
            <person name="Ivanova A."/>
        </authorList>
    </citation>
    <scope>NUCLEOTIDE SEQUENCE [LARGE SCALE GENOMIC DNA]</scope>
    <source>
        <strain evidence="2 3">Pla2</strain>
    </source>
</reference>
<dbReference type="RefSeq" id="WP_277864195.1">
    <property type="nucleotide sequence ID" value="NZ_JARRAG010000002.1"/>
</dbReference>
<dbReference type="SUPFAM" id="SSF69304">
    <property type="entry name" value="Tricorn protease N-terminal domain"/>
    <property type="match status" value="1"/>
</dbReference>
<accession>A0ABT6FK48</accession>
<feature type="signal peptide" evidence="1">
    <location>
        <begin position="1"/>
        <end position="26"/>
    </location>
</feature>
<evidence type="ECO:0000313" key="2">
    <source>
        <dbReference type="EMBL" id="MDG3007925.1"/>
    </source>
</evidence>
<comment type="caution">
    <text evidence="2">The sequence shown here is derived from an EMBL/GenBank/DDBJ whole genome shotgun (WGS) entry which is preliminary data.</text>
</comment>
<name>A0ABT6FK48_9BACT</name>
<dbReference type="InterPro" id="IPR011042">
    <property type="entry name" value="6-blade_b-propeller_TolB-like"/>
</dbReference>
<dbReference type="Gene3D" id="2.120.10.30">
    <property type="entry name" value="TolB, C-terminal domain"/>
    <property type="match status" value="1"/>
</dbReference>